<dbReference type="EMBL" id="JAZAVJ010000281">
    <property type="protein sequence ID" value="KAK7402790.1"/>
    <property type="molecule type" value="Genomic_DNA"/>
</dbReference>
<evidence type="ECO:0000313" key="4">
    <source>
        <dbReference type="Proteomes" id="UP001498476"/>
    </source>
</evidence>
<evidence type="ECO:0000259" key="2">
    <source>
        <dbReference type="Pfam" id="PF04082"/>
    </source>
</evidence>
<gene>
    <name evidence="3" type="ORF">QQX98_011446</name>
</gene>
<evidence type="ECO:0000313" key="3">
    <source>
        <dbReference type="EMBL" id="KAK7402790.1"/>
    </source>
</evidence>
<dbReference type="InterPro" id="IPR007219">
    <property type="entry name" value="XnlR_reg_dom"/>
</dbReference>
<dbReference type="PANTHER" id="PTHR47431:SF1">
    <property type="entry name" value="ZN(II)2CYS6 TRANSCRIPTION FACTOR (EUROFUNG)"/>
    <property type="match status" value="1"/>
</dbReference>
<feature type="domain" description="Xylanolytic transcriptional activator regulatory" evidence="2">
    <location>
        <begin position="58"/>
        <end position="242"/>
    </location>
</feature>
<dbReference type="Pfam" id="PF04082">
    <property type="entry name" value="Fungal_trans"/>
    <property type="match status" value="1"/>
</dbReference>
<evidence type="ECO:0000256" key="1">
    <source>
        <dbReference type="ARBA" id="ARBA00023242"/>
    </source>
</evidence>
<accession>A0ABR1GLM1</accession>
<proteinExistence type="predicted"/>
<dbReference type="CDD" id="cd12148">
    <property type="entry name" value="fungal_TF_MHR"/>
    <property type="match status" value="1"/>
</dbReference>
<reference evidence="3 4" key="1">
    <citation type="journal article" date="2025" name="Microbiol. Resour. Announc.">
        <title>Draft genome sequences for Neonectria magnoliae and Neonectria punicea, canker pathogens of Liriodendron tulipifera and Acer saccharum in West Virginia.</title>
        <authorList>
            <person name="Petronek H.M."/>
            <person name="Kasson M.T."/>
            <person name="Metheny A.M."/>
            <person name="Stauder C.M."/>
            <person name="Lovett B."/>
            <person name="Lynch S.C."/>
            <person name="Garnas J.R."/>
            <person name="Kasson L.R."/>
            <person name="Stajich J.E."/>
        </authorList>
    </citation>
    <scope>NUCLEOTIDE SEQUENCE [LARGE SCALE GENOMIC DNA]</scope>
    <source>
        <strain evidence="3 4">NRRL 64653</strain>
    </source>
</reference>
<keyword evidence="1" id="KW-0539">Nucleus</keyword>
<dbReference type="PANTHER" id="PTHR47431">
    <property type="entry name" value="ZN(II)2CYS6 TRANSCRIPTION FACTOR (EUROFUNG)-RELATED"/>
    <property type="match status" value="1"/>
</dbReference>
<protein>
    <recommendedName>
        <fullName evidence="2">Xylanolytic transcriptional activator regulatory domain-containing protein</fullName>
    </recommendedName>
</protein>
<comment type="caution">
    <text evidence="3">The sequence shown here is derived from an EMBL/GenBank/DDBJ whole genome shotgun (WGS) entry which is preliminary data.</text>
</comment>
<keyword evidence="4" id="KW-1185">Reference proteome</keyword>
<dbReference type="Proteomes" id="UP001498476">
    <property type="component" value="Unassembled WGS sequence"/>
</dbReference>
<sequence>MVAKQLPGGWVVDPEPRRTRSINYLFDLYYAYFHDSHPWLPPKQIMFRLVEGRPDDFDFMMAMILYIGSIYSINIGSAELRQRAYDMASGPLPQSVWSVQALLCLSIATYGEGYANLPGDFFQRALEMALDLGLHNKSFADSEANPILAESYRRTYWALYLHGSLRTVRDHLGHFQLYYTPTTTDLPCEEWEYQAGCIPTPESVEEFYQITSARNHSSWAFLVDLVRISGEYVLPLLNAGSQAEAEAVDSADYRIVSWLLKLPQWKKELVDPDGVVDLILYHAIGIAHGLRIRIQLQLHGAGVQFRVPSLVRDGPIFRPSSLLPSNVTTISHAWLYGPTALQGSLALVGLFKSHLPPEKFSPSCTLGLERAVMPLLDTYLFGETRTPFLKDRIMLLADVLGKAGEFWPIAKSASEDIIGAVEGADERVDDYGKPGGLEMAGLGQAINDIVSSPAAEEVFYADPLNSTGETNAWASNVLGTDENTTQWDFLHMDVASGTMGIIHKGDGPERWAKGPSQSA</sequence>
<name>A0ABR1GLM1_9HYPO</name>
<organism evidence="3 4">
    <name type="scientific">Neonectria punicea</name>
    <dbReference type="NCBI Taxonomy" id="979145"/>
    <lineage>
        <taxon>Eukaryota</taxon>
        <taxon>Fungi</taxon>
        <taxon>Dikarya</taxon>
        <taxon>Ascomycota</taxon>
        <taxon>Pezizomycotina</taxon>
        <taxon>Sordariomycetes</taxon>
        <taxon>Hypocreomycetidae</taxon>
        <taxon>Hypocreales</taxon>
        <taxon>Nectriaceae</taxon>
        <taxon>Neonectria</taxon>
    </lineage>
</organism>